<dbReference type="InterPro" id="IPR049627">
    <property type="entry name" value="SLX8"/>
</dbReference>
<evidence type="ECO:0000256" key="4">
    <source>
        <dbReference type="PROSITE-ProRule" id="PRU00175"/>
    </source>
</evidence>
<dbReference type="SUPFAM" id="SSF57850">
    <property type="entry name" value="RING/U-box"/>
    <property type="match status" value="1"/>
</dbReference>
<dbReference type="PANTHER" id="PTHR47094:SF1">
    <property type="entry name" value="RING-TYPE E3 UBIQUITIN TRANSFERASE"/>
    <property type="match status" value="1"/>
</dbReference>
<dbReference type="PROSITE" id="PS50089">
    <property type="entry name" value="ZF_RING_2"/>
    <property type="match status" value="1"/>
</dbReference>
<name>A0ABM1P9F5_DROAR</name>
<evidence type="ECO:0000256" key="5">
    <source>
        <dbReference type="SAM" id="MobiDB-lite"/>
    </source>
</evidence>
<dbReference type="InterPro" id="IPR013083">
    <property type="entry name" value="Znf_RING/FYVE/PHD"/>
</dbReference>
<reference evidence="7" key="1">
    <citation type="journal article" date="1997" name="Nucleic Acids Res.">
        <title>tRNAscan-SE: a program for improved detection of transfer RNA genes in genomic sequence.</title>
        <authorList>
            <person name="Lowe T.M."/>
            <person name="Eddy S.R."/>
        </authorList>
    </citation>
    <scope>NUCLEOTIDE SEQUENCE [LARGE SCALE GENOMIC DNA]</scope>
</reference>
<dbReference type="Gene3D" id="3.30.40.10">
    <property type="entry name" value="Zinc/RING finger domain, C3HC4 (zinc finger)"/>
    <property type="match status" value="1"/>
</dbReference>
<sequence>MFRFNGGSHRNNLMSQPTRQSRVNSDSLAAEKCWIDDHFYNLLYKSYNGNNLGMNSSHRNEADKNSTSSLIDYRRIDAQLSRIQFECENMRHARLRTENTKLPDISDHHSGREFNLTGSALTAAVRSPPPIRGAAPCMDFRLAGAARAAPIATGPVQQRRQASTLAEISYGLPPEAMLSGAQVDAVGDELPALLPFELMSSPSLCPVPDQLDAKGADSNVAMVPQADPYKCPVCLKCVRQRKPASTVCGHVFCSSCIKTALRATCKCPVCQRLITTRQVFRIFI</sequence>
<keyword evidence="1" id="KW-0479">Metal-binding</keyword>
<dbReference type="InterPro" id="IPR017907">
    <property type="entry name" value="Znf_RING_CS"/>
</dbReference>
<evidence type="ECO:0000256" key="2">
    <source>
        <dbReference type="ARBA" id="ARBA00022771"/>
    </source>
</evidence>
<evidence type="ECO:0000259" key="6">
    <source>
        <dbReference type="PROSITE" id="PS50089"/>
    </source>
</evidence>
<dbReference type="SMART" id="SM00184">
    <property type="entry name" value="RING"/>
    <property type="match status" value="1"/>
</dbReference>
<reference evidence="8" key="3">
    <citation type="submission" date="2025-08" db="UniProtKB">
        <authorList>
            <consortium name="RefSeq"/>
        </authorList>
    </citation>
    <scope>IDENTIFICATION</scope>
    <source>
        <tissue evidence="8">Whole organism</tissue>
    </source>
</reference>
<dbReference type="InterPro" id="IPR001841">
    <property type="entry name" value="Znf_RING"/>
</dbReference>
<evidence type="ECO:0000313" key="8">
    <source>
        <dbReference type="RefSeq" id="XP_017863841.1"/>
    </source>
</evidence>
<protein>
    <submittedName>
        <fullName evidence="8">Uncharacterized protein LOC108614298</fullName>
    </submittedName>
</protein>
<organism evidence="7 8">
    <name type="scientific">Drosophila arizonae</name>
    <name type="common">Fruit fly</name>
    <dbReference type="NCBI Taxonomy" id="7263"/>
    <lineage>
        <taxon>Eukaryota</taxon>
        <taxon>Metazoa</taxon>
        <taxon>Ecdysozoa</taxon>
        <taxon>Arthropoda</taxon>
        <taxon>Hexapoda</taxon>
        <taxon>Insecta</taxon>
        <taxon>Pterygota</taxon>
        <taxon>Neoptera</taxon>
        <taxon>Endopterygota</taxon>
        <taxon>Diptera</taxon>
        <taxon>Brachycera</taxon>
        <taxon>Muscomorpha</taxon>
        <taxon>Ephydroidea</taxon>
        <taxon>Drosophilidae</taxon>
        <taxon>Drosophila</taxon>
    </lineage>
</organism>
<keyword evidence="7" id="KW-1185">Reference proteome</keyword>
<accession>A0ABM1P9F5</accession>
<proteinExistence type="predicted"/>
<dbReference type="PANTHER" id="PTHR47094">
    <property type="entry name" value="ELFLESS, ISOFORM B"/>
    <property type="match status" value="1"/>
</dbReference>
<keyword evidence="2 4" id="KW-0863">Zinc-finger</keyword>
<evidence type="ECO:0000313" key="7">
    <source>
        <dbReference type="Proteomes" id="UP000694904"/>
    </source>
</evidence>
<dbReference type="GeneID" id="108614298"/>
<dbReference type="PROSITE" id="PS00518">
    <property type="entry name" value="ZF_RING_1"/>
    <property type="match status" value="1"/>
</dbReference>
<keyword evidence="3" id="KW-0862">Zinc</keyword>
<reference evidence="7" key="2">
    <citation type="journal article" date="2016" name="G3 (Bethesda)">
        <title>Genome Evolution in Three Species of Cactophilic Drosophila.</title>
        <authorList>
            <person name="Sanchez-Flores A."/>
            <person name="Penazola F."/>
            <person name="Carpinteyro-Ponce J."/>
            <person name="Nazario-Yepiz N."/>
            <person name="Abreu-Goodger C."/>
            <person name="Machado C.A."/>
            <person name="Markow T.A."/>
        </authorList>
    </citation>
    <scope>NUCLEOTIDE SEQUENCE [LARGE SCALE GENOMIC DNA]</scope>
</reference>
<feature type="domain" description="RING-type" evidence="6">
    <location>
        <begin position="231"/>
        <end position="271"/>
    </location>
</feature>
<evidence type="ECO:0000256" key="3">
    <source>
        <dbReference type="ARBA" id="ARBA00022833"/>
    </source>
</evidence>
<feature type="compositionally biased region" description="Polar residues" evidence="5">
    <location>
        <begin position="8"/>
        <end position="23"/>
    </location>
</feature>
<evidence type="ECO:0000256" key="1">
    <source>
        <dbReference type="ARBA" id="ARBA00022723"/>
    </source>
</evidence>
<dbReference type="Proteomes" id="UP000694904">
    <property type="component" value="Chromosome 4"/>
</dbReference>
<dbReference type="RefSeq" id="XP_017863841.1">
    <property type="nucleotide sequence ID" value="XM_018008352.1"/>
</dbReference>
<feature type="region of interest" description="Disordered" evidence="5">
    <location>
        <begin position="1"/>
        <end position="23"/>
    </location>
</feature>
<dbReference type="Pfam" id="PF13923">
    <property type="entry name" value="zf-C3HC4_2"/>
    <property type="match status" value="1"/>
</dbReference>
<gene>
    <name evidence="8" type="primary">LOC108614298</name>
</gene>